<accession>A0A2P5FUN0</accession>
<dbReference type="EMBL" id="JXTC01000008">
    <property type="protein sequence ID" value="POO01494.1"/>
    <property type="molecule type" value="Genomic_DNA"/>
</dbReference>
<dbReference type="OrthoDB" id="10389832at2759"/>
<evidence type="ECO:0000313" key="2">
    <source>
        <dbReference type="Proteomes" id="UP000237000"/>
    </source>
</evidence>
<proteinExistence type="predicted"/>
<gene>
    <name evidence="1" type="ORF">TorRG33x02_028010</name>
</gene>
<sequence>MTAGHSGRIDDASSWGIEVSNRTLTSRPSLGHHPSYILIWLGYLSTHPRNQQKWSR</sequence>
<dbReference type="InParanoid" id="A0A2P5FUN0"/>
<reference evidence="2" key="1">
    <citation type="submission" date="2016-06" db="EMBL/GenBank/DDBJ databases">
        <title>Parallel loss of symbiosis genes in relatives of nitrogen-fixing non-legume Parasponia.</title>
        <authorList>
            <person name="Van Velzen R."/>
            <person name="Holmer R."/>
            <person name="Bu F."/>
            <person name="Rutten L."/>
            <person name="Van Zeijl A."/>
            <person name="Liu W."/>
            <person name="Santuari L."/>
            <person name="Cao Q."/>
            <person name="Sharma T."/>
            <person name="Shen D."/>
            <person name="Roswanjaya Y."/>
            <person name="Wardhani T."/>
            <person name="Kalhor M.S."/>
            <person name="Jansen J."/>
            <person name="Van den Hoogen J."/>
            <person name="Gungor B."/>
            <person name="Hartog M."/>
            <person name="Hontelez J."/>
            <person name="Verver J."/>
            <person name="Yang W.-C."/>
            <person name="Schijlen E."/>
            <person name="Repin R."/>
            <person name="Schilthuizen M."/>
            <person name="Schranz E."/>
            <person name="Heidstra R."/>
            <person name="Miyata K."/>
            <person name="Fedorova E."/>
            <person name="Kohlen W."/>
            <person name="Bisseling T."/>
            <person name="Smit S."/>
            <person name="Geurts R."/>
        </authorList>
    </citation>
    <scope>NUCLEOTIDE SEQUENCE [LARGE SCALE GENOMIC DNA]</scope>
    <source>
        <strain evidence="2">cv. RG33-2</strain>
    </source>
</reference>
<protein>
    <submittedName>
        <fullName evidence="1">Uncharacterized protein</fullName>
    </submittedName>
</protein>
<comment type="caution">
    <text evidence="1">The sequence shown here is derived from an EMBL/GenBank/DDBJ whole genome shotgun (WGS) entry which is preliminary data.</text>
</comment>
<organism evidence="1 2">
    <name type="scientific">Trema orientale</name>
    <name type="common">Charcoal tree</name>
    <name type="synonym">Celtis orientalis</name>
    <dbReference type="NCBI Taxonomy" id="63057"/>
    <lineage>
        <taxon>Eukaryota</taxon>
        <taxon>Viridiplantae</taxon>
        <taxon>Streptophyta</taxon>
        <taxon>Embryophyta</taxon>
        <taxon>Tracheophyta</taxon>
        <taxon>Spermatophyta</taxon>
        <taxon>Magnoliopsida</taxon>
        <taxon>eudicotyledons</taxon>
        <taxon>Gunneridae</taxon>
        <taxon>Pentapetalae</taxon>
        <taxon>rosids</taxon>
        <taxon>fabids</taxon>
        <taxon>Rosales</taxon>
        <taxon>Cannabaceae</taxon>
        <taxon>Trema</taxon>
    </lineage>
</organism>
<name>A0A2P5FUN0_TREOI</name>
<evidence type="ECO:0000313" key="1">
    <source>
        <dbReference type="EMBL" id="POO01494.1"/>
    </source>
</evidence>
<keyword evidence="2" id="KW-1185">Reference proteome</keyword>
<dbReference type="Proteomes" id="UP000237000">
    <property type="component" value="Unassembled WGS sequence"/>
</dbReference>
<dbReference type="AlphaFoldDB" id="A0A2P5FUN0"/>